<evidence type="ECO:0000313" key="2">
    <source>
        <dbReference type="EMBL" id="KAF2499415.1"/>
    </source>
</evidence>
<keyword evidence="1" id="KW-0472">Membrane</keyword>
<reference evidence="2" key="1">
    <citation type="journal article" date="2020" name="Stud. Mycol.">
        <title>101 Dothideomycetes genomes: a test case for predicting lifestyles and emergence of pathogens.</title>
        <authorList>
            <person name="Haridas S."/>
            <person name="Albert R."/>
            <person name="Binder M."/>
            <person name="Bloem J."/>
            <person name="Labutti K."/>
            <person name="Salamov A."/>
            <person name="Andreopoulos B."/>
            <person name="Baker S."/>
            <person name="Barry K."/>
            <person name="Bills G."/>
            <person name="Bluhm B."/>
            <person name="Cannon C."/>
            <person name="Castanera R."/>
            <person name="Culley D."/>
            <person name="Daum C."/>
            <person name="Ezra D."/>
            <person name="Gonzalez J."/>
            <person name="Henrissat B."/>
            <person name="Kuo A."/>
            <person name="Liang C."/>
            <person name="Lipzen A."/>
            <person name="Lutzoni F."/>
            <person name="Magnuson J."/>
            <person name="Mondo S."/>
            <person name="Nolan M."/>
            <person name="Ohm R."/>
            <person name="Pangilinan J."/>
            <person name="Park H.-J."/>
            <person name="Ramirez L."/>
            <person name="Alfaro M."/>
            <person name="Sun H."/>
            <person name="Tritt A."/>
            <person name="Yoshinaga Y."/>
            <person name="Zwiers L.-H."/>
            <person name="Turgeon B."/>
            <person name="Goodwin S."/>
            <person name="Spatafora J."/>
            <person name="Crous P."/>
            <person name="Grigoriev I."/>
        </authorList>
    </citation>
    <scope>NUCLEOTIDE SEQUENCE</scope>
    <source>
        <strain evidence="2">CBS 269.34</strain>
    </source>
</reference>
<name>A0A6A6R3V7_9PEZI</name>
<dbReference type="Proteomes" id="UP000799750">
    <property type="component" value="Unassembled WGS sequence"/>
</dbReference>
<keyword evidence="3" id="KW-1185">Reference proteome</keyword>
<sequence>MSTVLVVLVVPETPVSQLPFSTVATAVLSETSSTFLRKPTRRSQASWRALLARAAALVAVAVEVVAAVAVAVPLLVTSEASTAQAEVEQVASAVAGTGEALLLEVPVAMVEDSVAHLPVAMAEEEEDTAAEWVVEATATHPAPEASPLGGRSLYLDTEPGAQVTSVSLGQPGATKPSSTWLDTARFSFYFCFHGLILLHQDCKSTRKSGTCSHTPISI</sequence>
<evidence type="ECO:0000256" key="1">
    <source>
        <dbReference type="SAM" id="Phobius"/>
    </source>
</evidence>
<keyword evidence="1" id="KW-1133">Transmembrane helix</keyword>
<gene>
    <name evidence="2" type="ORF">BU16DRAFT_270117</name>
</gene>
<evidence type="ECO:0000313" key="3">
    <source>
        <dbReference type="Proteomes" id="UP000799750"/>
    </source>
</evidence>
<protein>
    <submittedName>
        <fullName evidence="2">Uncharacterized protein</fullName>
    </submittedName>
</protein>
<dbReference type="AlphaFoldDB" id="A0A6A6R3V7"/>
<dbReference type="EMBL" id="MU004184">
    <property type="protein sequence ID" value="KAF2499415.1"/>
    <property type="molecule type" value="Genomic_DNA"/>
</dbReference>
<keyword evidence="1" id="KW-0812">Transmembrane</keyword>
<organism evidence="2 3">
    <name type="scientific">Lophium mytilinum</name>
    <dbReference type="NCBI Taxonomy" id="390894"/>
    <lineage>
        <taxon>Eukaryota</taxon>
        <taxon>Fungi</taxon>
        <taxon>Dikarya</taxon>
        <taxon>Ascomycota</taxon>
        <taxon>Pezizomycotina</taxon>
        <taxon>Dothideomycetes</taxon>
        <taxon>Pleosporomycetidae</taxon>
        <taxon>Mytilinidiales</taxon>
        <taxon>Mytilinidiaceae</taxon>
        <taxon>Lophium</taxon>
    </lineage>
</organism>
<feature type="transmembrane region" description="Helical" evidence="1">
    <location>
        <begin position="53"/>
        <end position="76"/>
    </location>
</feature>
<proteinExistence type="predicted"/>
<accession>A0A6A6R3V7</accession>